<dbReference type="InterPro" id="IPR007438">
    <property type="entry name" value="DUF488"/>
</dbReference>
<accession>A0A645I500</accession>
<sequence length="98" mass="11353">MLKHIAENLGIQYSHMPELGIASDKRQHLETMDDYNALFAGYEKTLPSNKVPLERLYALIRSENRVALMCYEKEPAMCHRHVIRDYLVKTYGITAVDL</sequence>
<name>A0A645I500_9ZZZZ</name>
<evidence type="ECO:0008006" key="2">
    <source>
        <dbReference type="Google" id="ProtNLM"/>
    </source>
</evidence>
<evidence type="ECO:0000313" key="1">
    <source>
        <dbReference type="EMBL" id="MPN42553.1"/>
    </source>
</evidence>
<dbReference type="PANTHER" id="PTHR39337">
    <property type="entry name" value="BLR5642 PROTEIN"/>
    <property type="match status" value="1"/>
</dbReference>
<organism evidence="1">
    <name type="scientific">bioreactor metagenome</name>
    <dbReference type="NCBI Taxonomy" id="1076179"/>
    <lineage>
        <taxon>unclassified sequences</taxon>
        <taxon>metagenomes</taxon>
        <taxon>ecological metagenomes</taxon>
    </lineage>
</organism>
<dbReference type="Pfam" id="PF04343">
    <property type="entry name" value="DUF488"/>
    <property type="match status" value="1"/>
</dbReference>
<dbReference type="AlphaFoldDB" id="A0A645I500"/>
<protein>
    <recommendedName>
        <fullName evidence="2">DUF488 domain-containing protein</fullName>
    </recommendedName>
</protein>
<dbReference type="PANTHER" id="PTHR39337:SF1">
    <property type="entry name" value="BLR5642 PROTEIN"/>
    <property type="match status" value="1"/>
</dbReference>
<comment type="caution">
    <text evidence="1">The sequence shown here is derived from an EMBL/GenBank/DDBJ whole genome shotgun (WGS) entry which is preliminary data.</text>
</comment>
<gene>
    <name evidence="1" type="ORF">SDC9_190110</name>
</gene>
<dbReference type="EMBL" id="VSSQ01100361">
    <property type="protein sequence ID" value="MPN42553.1"/>
    <property type="molecule type" value="Genomic_DNA"/>
</dbReference>
<proteinExistence type="predicted"/>
<reference evidence="1" key="1">
    <citation type="submission" date="2019-08" db="EMBL/GenBank/DDBJ databases">
        <authorList>
            <person name="Kucharzyk K."/>
            <person name="Murdoch R.W."/>
            <person name="Higgins S."/>
            <person name="Loffler F."/>
        </authorList>
    </citation>
    <scope>NUCLEOTIDE SEQUENCE</scope>
</reference>